<feature type="transmembrane region" description="Helical" evidence="2">
    <location>
        <begin position="124"/>
        <end position="143"/>
    </location>
</feature>
<protein>
    <recommendedName>
        <fullName evidence="5">MARVEL domain-containing protein</fullName>
    </recommendedName>
</protein>
<evidence type="ECO:0000313" key="4">
    <source>
        <dbReference type="Proteomes" id="UP000076532"/>
    </source>
</evidence>
<dbReference type="Proteomes" id="UP000076532">
    <property type="component" value="Unassembled WGS sequence"/>
</dbReference>
<organism evidence="3 4">
    <name type="scientific">Athelia psychrophila</name>
    <dbReference type="NCBI Taxonomy" id="1759441"/>
    <lineage>
        <taxon>Eukaryota</taxon>
        <taxon>Fungi</taxon>
        <taxon>Dikarya</taxon>
        <taxon>Basidiomycota</taxon>
        <taxon>Agaricomycotina</taxon>
        <taxon>Agaricomycetes</taxon>
        <taxon>Agaricomycetidae</taxon>
        <taxon>Atheliales</taxon>
        <taxon>Atheliaceae</taxon>
        <taxon>Athelia</taxon>
    </lineage>
</organism>
<keyword evidence="2" id="KW-0812">Transmembrane</keyword>
<proteinExistence type="predicted"/>
<gene>
    <name evidence="3" type="ORF">FIBSPDRAFT_793316</name>
</gene>
<evidence type="ECO:0000256" key="1">
    <source>
        <dbReference type="SAM" id="MobiDB-lite"/>
    </source>
</evidence>
<dbReference type="AlphaFoldDB" id="A0A166FXD3"/>
<dbReference type="EMBL" id="KV417584">
    <property type="protein sequence ID" value="KZP17264.1"/>
    <property type="molecule type" value="Genomic_DNA"/>
</dbReference>
<keyword evidence="4" id="KW-1185">Reference proteome</keyword>
<dbReference type="OrthoDB" id="3264219at2759"/>
<feature type="transmembrane region" description="Helical" evidence="2">
    <location>
        <begin position="12"/>
        <end position="35"/>
    </location>
</feature>
<feature type="region of interest" description="Disordered" evidence="1">
    <location>
        <begin position="212"/>
        <end position="232"/>
    </location>
</feature>
<feature type="transmembrane region" description="Helical" evidence="2">
    <location>
        <begin position="41"/>
        <end position="60"/>
    </location>
</feature>
<keyword evidence="2" id="KW-1133">Transmembrane helix</keyword>
<evidence type="ECO:0000256" key="2">
    <source>
        <dbReference type="SAM" id="Phobius"/>
    </source>
</evidence>
<accession>A0A166FXD3</accession>
<sequence>MTVRFGNYRMAAYVFVFLLAGTVLGLAANFARIFLPDIHHFIIMTLVIAALTIFTFIFTFQWSQPQIEIVVLFILAILWLSVAAFSSDVIGNVECYPLGNQTAAAHGGTTSYREYCYEMKVIEAFSWAIFILFTIFFILVMALTSRAVGFGNRNAWEEPIQHLPWFGEMPDYYRQQYYNGGQQAYGGQQFMSYPPGAIHQQPGHSLIIQPGRHGQPTTVQQVPTAPNTMMGM</sequence>
<feature type="compositionally biased region" description="Polar residues" evidence="1">
    <location>
        <begin position="215"/>
        <end position="232"/>
    </location>
</feature>
<evidence type="ECO:0008006" key="5">
    <source>
        <dbReference type="Google" id="ProtNLM"/>
    </source>
</evidence>
<feature type="transmembrane region" description="Helical" evidence="2">
    <location>
        <begin position="67"/>
        <end position="86"/>
    </location>
</feature>
<keyword evidence="2" id="KW-0472">Membrane</keyword>
<dbReference type="STRING" id="436010.A0A166FXD3"/>
<evidence type="ECO:0000313" key="3">
    <source>
        <dbReference type="EMBL" id="KZP17264.1"/>
    </source>
</evidence>
<reference evidence="3 4" key="1">
    <citation type="journal article" date="2016" name="Mol. Biol. Evol.">
        <title>Comparative Genomics of Early-Diverging Mushroom-Forming Fungi Provides Insights into the Origins of Lignocellulose Decay Capabilities.</title>
        <authorList>
            <person name="Nagy L.G."/>
            <person name="Riley R."/>
            <person name="Tritt A."/>
            <person name="Adam C."/>
            <person name="Daum C."/>
            <person name="Floudas D."/>
            <person name="Sun H."/>
            <person name="Yadav J.S."/>
            <person name="Pangilinan J."/>
            <person name="Larsson K.H."/>
            <person name="Matsuura K."/>
            <person name="Barry K."/>
            <person name="Labutti K."/>
            <person name="Kuo R."/>
            <person name="Ohm R.A."/>
            <person name="Bhattacharya S.S."/>
            <person name="Shirouzu T."/>
            <person name="Yoshinaga Y."/>
            <person name="Martin F.M."/>
            <person name="Grigoriev I.V."/>
            <person name="Hibbett D.S."/>
        </authorList>
    </citation>
    <scope>NUCLEOTIDE SEQUENCE [LARGE SCALE GENOMIC DNA]</scope>
    <source>
        <strain evidence="3 4">CBS 109695</strain>
    </source>
</reference>
<name>A0A166FXD3_9AGAM</name>